<evidence type="ECO:0000313" key="2">
    <source>
        <dbReference type="EMBL" id="GHA65258.1"/>
    </source>
</evidence>
<dbReference type="InterPro" id="IPR016932">
    <property type="entry name" value="UCP029669"/>
</dbReference>
<organism evidence="2 3">
    <name type="scientific">Formosimonas limnophila</name>
    <dbReference type="NCBI Taxonomy" id="1384487"/>
    <lineage>
        <taxon>Bacteria</taxon>
        <taxon>Pseudomonadati</taxon>
        <taxon>Pseudomonadota</taxon>
        <taxon>Betaproteobacteria</taxon>
        <taxon>Burkholderiales</taxon>
        <taxon>Burkholderiaceae</taxon>
        <taxon>Formosimonas</taxon>
    </lineage>
</organism>
<keyword evidence="1" id="KW-0732">Signal</keyword>
<proteinExistence type="predicted"/>
<keyword evidence="3" id="KW-1185">Reference proteome</keyword>
<dbReference type="Pfam" id="PF08857">
    <property type="entry name" value="ParBc_2"/>
    <property type="match status" value="1"/>
</dbReference>
<evidence type="ECO:0000256" key="1">
    <source>
        <dbReference type="SAM" id="SignalP"/>
    </source>
</evidence>
<dbReference type="Proteomes" id="UP000614287">
    <property type="component" value="Unassembled WGS sequence"/>
</dbReference>
<name>A0A8J3CFL5_9BURK</name>
<dbReference type="AlphaFoldDB" id="A0A8J3CFL5"/>
<dbReference type="RefSeq" id="WP_189490477.1">
    <property type="nucleotide sequence ID" value="NZ_BMZG01000001.1"/>
</dbReference>
<dbReference type="EMBL" id="BMZG01000001">
    <property type="protein sequence ID" value="GHA65258.1"/>
    <property type="molecule type" value="Genomic_DNA"/>
</dbReference>
<comment type="caution">
    <text evidence="2">The sequence shown here is derived from an EMBL/GenBank/DDBJ whole genome shotgun (WGS) entry which is preliminary data.</text>
</comment>
<dbReference type="Gene3D" id="1.10.8.10">
    <property type="entry name" value="DNA helicase RuvA subunit, C-terminal domain"/>
    <property type="match status" value="1"/>
</dbReference>
<dbReference type="Gene3D" id="3.90.1530.10">
    <property type="entry name" value="Conserved hypothetical protein from pyrococcus furiosus pfu- 392566-001, ParB domain"/>
    <property type="match status" value="1"/>
</dbReference>
<dbReference type="SUPFAM" id="SSF110849">
    <property type="entry name" value="ParB/Sulfiredoxin"/>
    <property type="match status" value="1"/>
</dbReference>
<gene>
    <name evidence="2" type="ORF">GCM10009007_02200</name>
</gene>
<feature type="signal peptide" evidence="1">
    <location>
        <begin position="1"/>
        <end position="19"/>
    </location>
</feature>
<evidence type="ECO:0000313" key="3">
    <source>
        <dbReference type="Proteomes" id="UP000614287"/>
    </source>
</evidence>
<reference evidence="2" key="2">
    <citation type="submission" date="2020-09" db="EMBL/GenBank/DDBJ databases">
        <authorList>
            <person name="Sun Q."/>
            <person name="Kim S."/>
        </authorList>
    </citation>
    <scope>NUCLEOTIDE SEQUENCE</scope>
    <source>
        <strain evidence="2">KCTC 32501</strain>
    </source>
</reference>
<reference evidence="2" key="1">
    <citation type="journal article" date="2014" name="Int. J. Syst. Evol. Microbiol.">
        <title>Complete genome sequence of Corynebacterium casei LMG S-19264T (=DSM 44701T), isolated from a smear-ripened cheese.</title>
        <authorList>
            <consortium name="US DOE Joint Genome Institute (JGI-PGF)"/>
            <person name="Walter F."/>
            <person name="Albersmeier A."/>
            <person name="Kalinowski J."/>
            <person name="Ruckert C."/>
        </authorList>
    </citation>
    <scope>NUCLEOTIDE SEQUENCE</scope>
    <source>
        <strain evidence="2">KCTC 32501</strain>
    </source>
</reference>
<dbReference type="InterPro" id="IPR014956">
    <property type="entry name" value="ParBc_2"/>
</dbReference>
<feature type="chain" id="PRO_5035281233" evidence="1">
    <location>
        <begin position="20"/>
        <end position="237"/>
    </location>
</feature>
<protein>
    <submittedName>
        <fullName evidence="2">Chromosome partitioning protein ParB</fullName>
    </submittedName>
</protein>
<dbReference type="PIRSF" id="PIRSF029669">
    <property type="entry name" value="UCP029669"/>
    <property type="match status" value="1"/>
</dbReference>
<dbReference type="InterPro" id="IPR036086">
    <property type="entry name" value="ParB/Sulfiredoxin_sf"/>
</dbReference>
<dbReference type="CDD" id="cd16390">
    <property type="entry name" value="ParB_N_Srx_like"/>
    <property type="match status" value="1"/>
</dbReference>
<accession>A0A8J3CFL5</accession>
<sequence>MKKLFFLLPLIVGVSSSPANELSCGAQTPIDSWCRIDLAQLRPTQPAVGMIQVMQDTEHLKKYTPKKLEKYVRKKVILVVVADFGAAAPAQFYLVDRHHLSYALSRLGVSEVSVRVVGRLDGRNPSEFWQKMTQNHWVWLKNQKGQAISPDSLPTRLSDLQDNPYRTLAGMLEDDGYFNKNTHQYFVEFVWGQWLGEQMHWQNIDKNNIDQALKDAKKLACSAQASHLPGYGSSQCD</sequence>